<evidence type="ECO:0000313" key="2">
    <source>
        <dbReference type="EMBL" id="MFB9629737.1"/>
    </source>
</evidence>
<gene>
    <name evidence="2" type="ORF">ACFFSA_42260</name>
</gene>
<feature type="region of interest" description="Disordered" evidence="1">
    <location>
        <begin position="1"/>
        <end position="26"/>
    </location>
</feature>
<name>A0ABV5SDH2_9ACTN</name>
<accession>A0ABV5SDH2</accession>
<protein>
    <submittedName>
        <fullName evidence="2">Uncharacterized protein</fullName>
    </submittedName>
</protein>
<dbReference type="RefSeq" id="WP_344999230.1">
    <property type="nucleotide sequence ID" value="NZ_BAAAXV010000009.1"/>
</dbReference>
<evidence type="ECO:0000313" key="3">
    <source>
        <dbReference type="Proteomes" id="UP001589532"/>
    </source>
</evidence>
<keyword evidence="3" id="KW-1185">Reference proteome</keyword>
<reference evidence="2 3" key="1">
    <citation type="submission" date="2024-09" db="EMBL/GenBank/DDBJ databases">
        <authorList>
            <person name="Sun Q."/>
            <person name="Mori K."/>
        </authorList>
    </citation>
    <scope>NUCLEOTIDE SEQUENCE [LARGE SCALE GENOMIC DNA]</scope>
    <source>
        <strain evidence="2 3">JCM 3143</strain>
    </source>
</reference>
<organism evidence="2 3">
    <name type="scientific">Nonomuraea helvata</name>
    <dbReference type="NCBI Taxonomy" id="37484"/>
    <lineage>
        <taxon>Bacteria</taxon>
        <taxon>Bacillati</taxon>
        <taxon>Actinomycetota</taxon>
        <taxon>Actinomycetes</taxon>
        <taxon>Streptosporangiales</taxon>
        <taxon>Streptosporangiaceae</taxon>
        <taxon>Nonomuraea</taxon>
    </lineage>
</organism>
<proteinExistence type="predicted"/>
<dbReference type="EMBL" id="JBHMBW010000063">
    <property type="protein sequence ID" value="MFB9629737.1"/>
    <property type="molecule type" value="Genomic_DNA"/>
</dbReference>
<sequence>MTEDLHHDTPPVLLGHSDPDPLTRDQAGSCGVKSLHEIIVSQGRVEPFPDHLSCQDSMRVKIAP</sequence>
<comment type="caution">
    <text evidence="2">The sequence shown here is derived from an EMBL/GenBank/DDBJ whole genome shotgun (WGS) entry which is preliminary data.</text>
</comment>
<evidence type="ECO:0000256" key="1">
    <source>
        <dbReference type="SAM" id="MobiDB-lite"/>
    </source>
</evidence>
<dbReference type="Proteomes" id="UP001589532">
    <property type="component" value="Unassembled WGS sequence"/>
</dbReference>